<evidence type="ECO:0000256" key="1">
    <source>
        <dbReference type="ARBA" id="ARBA00004202"/>
    </source>
</evidence>
<dbReference type="InterPro" id="IPR027417">
    <property type="entry name" value="P-loop_NTPase"/>
</dbReference>
<dbReference type="Proteomes" id="UP000027936">
    <property type="component" value="Unassembled WGS sequence"/>
</dbReference>
<dbReference type="InterPro" id="IPR003439">
    <property type="entry name" value="ABC_transporter-like_ATP-bd"/>
</dbReference>
<keyword evidence="4" id="KW-1003">Cell membrane</keyword>
<dbReference type="CDD" id="cd03225">
    <property type="entry name" value="ABC_cobalt_CbiO_domain1"/>
    <property type="match status" value="1"/>
</dbReference>
<dbReference type="GO" id="GO:0005524">
    <property type="term" value="F:ATP binding"/>
    <property type="evidence" value="ECO:0007669"/>
    <property type="project" value="UniProtKB-KW"/>
</dbReference>
<evidence type="ECO:0000256" key="3">
    <source>
        <dbReference type="ARBA" id="ARBA00022448"/>
    </source>
</evidence>
<dbReference type="Gene3D" id="3.40.50.300">
    <property type="entry name" value="P-loop containing nucleotide triphosphate hydrolases"/>
    <property type="match status" value="1"/>
</dbReference>
<evidence type="ECO:0000259" key="9">
    <source>
        <dbReference type="PROSITE" id="PS50893"/>
    </source>
</evidence>
<evidence type="ECO:0000313" key="10">
    <source>
        <dbReference type="EMBL" id="KEF38957.1"/>
    </source>
</evidence>
<dbReference type="GO" id="GO:0015087">
    <property type="term" value="F:cobalt ion transmembrane transporter activity"/>
    <property type="evidence" value="ECO:0007669"/>
    <property type="project" value="UniProtKB-ARBA"/>
</dbReference>
<dbReference type="InterPro" id="IPR050095">
    <property type="entry name" value="ECF_ABC_transporter_ATP-bd"/>
</dbReference>
<dbReference type="EMBL" id="JJRY01000005">
    <property type="protein sequence ID" value="KEF38957.1"/>
    <property type="molecule type" value="Genomic_DNA"/>
</dbReference>
<keyword evidence="6" id="KW-0067">ATP-binding</keyword>
<protein>
    <submittedName>
        <fullName evidence="10">ABC-type cobalt transport system, ATPase component</fullName>
    </submittedName>
</protein>
<keyword evidence="3" id="KW-0813">Transport</keyword>
<evidence type="ECO:0000256" key="5">
    <source>
        <dbReference type="ARBA" id="ARBA00022741"/>
    </source>
</evidence>
<evidence type="ECO:0000256" key="7">
    <source>
        <dbReference type="ARBA" id="ARBA00022967"/>
    </source>
</evidence>
<comment type="similarity">
    <text evidence="2">Belongs to the ABC transporter superfamily.</text>
</comment>
<dbReference type="SMART" id="SM00382">
    <property type="entry name" value="AAA"/>
    <property type="match status" value="1"/>
</dbReference>
<reference evidence="10 11" key="1">
    <citation type="submission" date="2014-04" db="EMBL/GenBank/DDBJ databases">
        <title>Draft genome sequence of Bacillus azotoformans MEV2011, a (co-) denitrifying strain unable to grow in the presence of oxygen.</title>
        <authorList>
            <person name="Nielsen M."/>
            <person name="Schreiber L."/>
            <person name="Finster K."/>
            <person name="Schramm A."/>
        </authorList>
    </citation>
    <scope>NUCLEOTIDE SEQUENCE [LARGE SCALE GENOMIC DNA]</scope>
    <source>
        <strain evidence="10 11">MEV2011</strain>
    </source>
</reference>
<dbReference type="PANTHER" id="PTHR43553:SF24">
    <property type="entry name" value="ENERGY-COUPLING FACTOR TRANSPORTER ATP-BINDING PROTEIN ECFA1"/>
    <property type="match status" value="1"/>
</dbReference>
<dbReference type="RefSeq" id="WP_035194972.1">
    <property type="nucleotide sequence ID" value="NZ_JJRY01000005.1"/>
</dbReference>
<dbReference type="SUPFAM" id="SSF52540">
    <property type="entry name" value="P-loop containing nucleoside triphosphate hydrolases"/>
    <property type="match status" value="1"/>
</dbReference>
<organism evidence="10 11">
    <name type="scientific">Schinkia azotoformans MEV2011</name>
    <dbReference type="NCBI Taxonomy" id="1348973"/>
    <lineage>
        <taxon>Bacteria</taxon>
        <taxon>Bacillati</taxon>
        <taxon>Bacillota</taxon>
        <taxon>Bacilli</taxon>
        <taxon>Bacillales</taxon>
        <taxon>Bacillaceae</taxon>
        <taxon>Calidifontibacillus/Schinkia group</taxon>
        <taxon>Schinkia</taxon>
    </lineage>
</organism>
<dbReference type="PROSITE" id="PS00211">
    <property type="entry name" value="ABC_TRANSPORTER_1"/>
    <property type="match status" value="1"/>
</dbReference>
<comment type="caution">
    <text evidence="10">The sequence shown here is derived from an EMBL/GenBank/DDBJ whole genome shotgun (WGS) entry which is preliminary data.</text>
</comment>
<dbReference type="PATRIC" id="fig|1348973.3.peg.1734"/>
<dbReference type="Pfam" id="PF00005">
    <property type="entry name" value="ABC_tran"/>
    <property type="match status" value="1"/>
</dbReference>
<dbReference type="GO" id="GO:0043190">
    <property type="term" value="C:ATP-binding cassette (ABC) transporter complex"/>
    <property type="evidence" value="ECO:0007669"/>
    <property type="project" value="TreeGrafter"/>
</dbReference>
<evidence type="ECO:0000256" key="8">
    <source>
        <dbReference type="ARBA" id="ARBA00023136"/>
    </source>
</evidence>
<gene>
    <name evidence="10" type="ORF">M670_01774</name>
</gene>
<dbReference type="PANTHER" id="PTHR43553">
    <property type="entry name" value="HEAVY METAL TRANSPORTER"/>
    <property type="match status" value="1"/>
</dbReference>
<evidence type="ECO:0000256" key="6">
    <source>
        <dbReference type="ARBA" id="ARBA00022840"/>
    </source>
</evidence>
<proteinExistence type="inferred from homology"/>
<evidence type="ECO:0000256" key="4">
    <source>
        <dbReference type="ARBA" id="ARBA00022475"/>
    </source>
</evidence>
<accession>A0A072NNW2</accession>
<dbReference type="GO" id="GO:0042626">
    <property type="term" value="F:ATPase-coupled transmembrane transporter activity"/>
    <property type="evidence" value="ECO:0007669"/>
    <property type="project" value="TreeGrafter"/>
</dbReference>
<feature type="domain" description="ABC transporter" evidence="9">
    <location>
        <begin position="5"/>
        <end position="241"/>
    </location>
</feature>
<evidence type="ECO:0000313" key="11">
    <source>
        <dbReference type="Proteomes" id="UP000027936"/>
    </source>
</evidence>
<keyword evidence="5" id="KW-0547">Nucleotide-binding</keyword>
<name>A0A072NNW2_SCHAZ</name>
<keyword evidence="7" id="KW-1278">Translocase</keyword>
<dbReference type="PROSITE" id="PS50893">
    <property type="entry name" value="ABC_TRANSPORTER_2"/>
    <property type="match status" value="1"/>
</dbReference>
<dbReference type="AlphaFoldDB" id="A0A072NNW2"/>
<dbReference type="InterPro" id="IPR015856">
    <property type="entry name" value="ABC_transpr_CbiO/EcfA_su"/>
</dbReference>
<dbReference type="OrthoDB" id="9784332at2"/>
<sequence>MTSLLELKNITFAYSGNEQPALQNFSVKIPRGKRCALLGQNGSGKSTVLLLANGLLKPNEGKMLWKGEPIEFKRKSLKDFRQKTGLLFQNADEMLISPTVLEDISYGLINAGHKGEALQKKVGEIIKRYQLDQLKDRPIHHLSLGEKRRVALAGIMGLEPELLLLDEPTTYLDPSQTDVFLNEMNRIHHSGTTVVMSTHDLDLAYEWADWIFVIEKGQVIFEGTPDDLFVNERFVLEKGLSIPLLFQLKQLLKVRMDLDQEMIKNASKEEILYFLKGLLEKKGDS</sequence>
<dbReference type="InterPro" id="IPR003593">
    <property type="entry name" value="AAA+_ATPase"/>
</dbReference>
<keyword evidence="8" id="KW-0472">Membrane</keyword>
<evidence type="ECO:0000256" key="2">
    <source>
        <dbReference type="ARBA" id="ARBA00005417"/>
    </source>
</evidence>
<dbReference type="InterPro" id="IPR017871">
    <property type="entry name" value="ABC_transporter-like_CS"/>
</dbReference>
<dbReference type="FunFam" id="3.40.50.300:FF:000224">
    <property type="entry name" value="Energy-coupling factor transporter ATP-binding protein EcfA"/>
    <property type="match status" value="1"/>
</dbReference>
<comment type="subcellular location">
    <subcellularLocation>
        <location evidence="1">Cell membrane</location>
        <topology evidence="1">Peripheral membrane protein</topology>
    </subcellularLocation>
</comment>
<dbReference type="GO" id="GO:0016887">
    <property type="term" value="F:ATP hydrolysis activity"/>
    <property type="evidence" value="ECO:0007669"/>
    <property type="project" value="InterPro"/>
</dbReference>